<evidence type="ECO:0000313" key="3">
    <source>
        <dbReference type="EMBL" id="GGY21946.1"/>
    </source>
</evidence>
<dbReference type="EMBL" id="BMWE01000008">
    <property type="protein sequence ID" value="GGY21946.1"/>
    <property type="molecule type" value="Genomic_DNA"/>
</dbReference>
<proteinExistence type="predicted"/>
<gene>
    <name evidence="3" type="ORF">GCM10010384_30740</name>
</gene>
<dbReference type="NCBIfam" id="NF038156">
    <property type="entry name" value="lant_syn_V_LxmK"/>
    <property type="match status" value="1"/>
</dbReference>
<accession>A0ABQ2ZPJ5</accession>
<dbReference type="InterPro" id="IPR011009">
    <property type="entry name" value="Kinase-like_dom_sf"/>
</dbReference>
<evidence type="ECO:0000313" key="4">
    <source>
        <dbReference type="Proteomes" id="UP000653308"/>
    </source>
</evidence>
<dbReference type="InterPro" id="IPR002575">
    <property type="entry name" value="Aminoglycoside_PTrfase"/>
</dbReference>
<sequence length="391" mass="42666">MEKNNAAGFKPRDLDEVPSVDALLVELGTGPFVRDTLAAPVGRNDSWTGVTTSGRKVFVKHLIGTGPDVRSRMRRLLSFERFAEGLPTAALRGPAFLGADETAALVAYEYVEGARSGAELMIDETFGPELAENIGRAIGLLHGASAPDSVEFDVSLPFHPPSGFLRGLPLPVFESLSFAELQGWRLMQTDTSLVEAIGELRAREREAPRVPSHCDLRVDQFLVTGDDFLVTDWEEFRLADPARDVGAFAGEWLHRSILDIVTTRGDSVFADIELTHEAVLSRGVEKLQRLLPLVRAFWHGYRQVRPDLDGSLATRATAYAGWHLLDRLMAGASRTSRLSGIERAAAGIGRAALITPERFVTTLGFEDHPGEATSEGSDQGTHERAWEGRAA</sequence>
<dbReference type="SUPFAM" id="SSF56112">
    <property type="entry name" value="Protein kinase-like (PK-like)"/>
    <property type="match status" value="1"/>
</dbReference>
<keyword evidence="4" id="KW-1185">Reference proteome</keyword>
<organism evidence="3 4">
    <name type="scientific">Streptomyces djakartensis</name>
    <dbReference type="NCBI Taxonomy" id="68193"/>
    <lineage>
        <taxon>Bacteria</taxon>
        <taxon>Bacillati</taxon>
        <taxon>Actinomycetota</taxon>
        <taxon>Actinomycetes</taxon>
        <taxon>Kitasatosporales</taxon>
        <taxon>Streptomycetaceae</taxon>
        <taxon>Streptomyces</taxon>
    </lineage>
</organism>
<dbReference type="Gene3D" id="3.90.1200.10">
    <property type="match status" value="1"/>
</dbReference>
<feature type="compositionally biased region" description="Basic and acidic residues" evidence="1">
    <location>
        <begin position="380"/>
        <end position="391"/>
    </location>
</feature>
<name>A0ABQ2ZPJ5_9ACTN</name>
<feature type="domain" description="Aminoglycoside phosphotransferase" evidence="2">
    <location>
        <begin position="83"/>
        <end position="249"/>
    </location>
</feature>
<dbReference type="Pfam" id="PF01636">
    <property type="entry name" value="APH"/>
    <property type="match status" value="1"/>
</dbReference>
<evidence type="ECO:0000256" key="1">
    <source>
        <dbReference type="SAM" id="MobiDB-lite"/>
    </source>
</evidence>
<comment type="caution">
    <text evidence="3">The sequence shown here is derived from an EMBL/GenBank/DDBJ whole genome shotgun (WGS) entry which is preliminary data.</text>
</comment>
<feature type="region of interest" description="Disordered" evidence="1">
    <location>
        <begin position="366"/>
        <end position="391"/>
    </location>
</feature>
<protein>
    <recommendedName>
        <fullName evidence="2">Aminoglycoside phosphotransferase domain-containing protein</fullName>
    </recommendedName>
</protein>
<reference evidence="4" key="1">
    <citation type="journal article" date="2019" name="Int. J. Syst. Evol. Microbiol.">
        <title>The Global Catalogue of Microorganisms (GCM) 10K type strain sequencing project: providing services to taxonomists for standard genome sequencing and annotation.</title>
        <authorList>
            <consortium name="The Broad Institute Genomics Platform"/>
            <consortium name="The Broad Institute Genome Sequencing Center for Infectious Disease"/>
            <person name="Wu L."/>
            <person name="Ma J."/>
        </authorList>
    </citation>
    <scope>NUCLEOTIDE SEQUENCE [LARGE SCALE GENOMIC DNA]</scope>
    <source>
        <strain evidence="4">JCM 4957</strain>
    </source>
</reference>
<dbReference type="RefSeq" id="WP_190198373.1">
    <property type="nucleotide sequence ID" value="NZ_BMWE01000008.1"/>
</dbReference>
<evidence type="ECO:0000259" key="2">
    <source>
        <dbReference type="Pfam" id="PF01636"/>
    </source>
</evidence>
<dbReference type="Proteomes" id="UP000653308">
    <property type="component" value="Unassembled WGS sequence"/>
</dbReference>